<dbReference type="Proteomes" id="UP000002630">
    <property type="component" value="Unassembled WGS sequence"/>
</dbReference>
<accession>D7G8E4</accession>
<feature type="region of interest" description="Disordered" evidence="1">
    <location>
        <begin position="144"/>
        <end position="173"/>
    </location>
</feature>
<feature type="compositionally biased region" description="Low complexity" evidence="1">
    <location>
        <begin position="443"/>
        <end position="485"/>
    </location>
</feature>
<organism evidence="2 3">
    <name type="scientific">Ectocarpus siliculosus</name>
    <name type="common">Brown alga</name>
    <name type="synonym">Conferva siliculosa</name>
    <dbReference type="NCBI Taxonomy" id="2880"/>
    <lineage>
        <taxon>Eukaryota</taxon>
        <taxon>Sar</taxon>
        <taxon>Stramenopiles</taxon>
        <taxon>Ochrophyta</taxon>
        <taxon>PX clade</taxon>
        <taxon>Phaeophyceae</taxon>
        <taxon>Ectocarpales</taxon>
        <taxon>Ectocarpaceae</taxon>
        <taxon>Ectocarpus</taxon>
    </lineage>
</organism>
<sequence>MEWITVDQLDHSLRTCHLTRRALDPQGMERSSEREPLPASAALVAPSAAGTSSNAVNMLLGKRSSNRQAIGVPRRSNRGRSGAASVRSRGRGRRAKMARKRVGKWNDEDRDLAELEMAGLIIQEQQEFVEGYVQERRRYLSRRVSAQRDGHGGFQREEVPTGPGGRWSKKAMEAKKAEFSEAVNRTKVVLKLLEAKTAASSLPQPSGGDGDAAGGTAGAVGRNPSGDSPGVRGDGSHRRRDPQHSPPKANNDRRIKSKACVSDDKRETWDMKKVLRTATEAYSDRVGKQGGGATRINANRQSGAGCGATAVGRGGERARMSAAAQTVQVAFRQRMFHRFVWAQAYLRGPTHAYEVFKRCLPMPRGGGGGNFASAATPHHPPPLRPAALADVASAAVNLVDAWPELPGFCPSFPHHVHAADPIFLRYLRSCTPKSYDISFSSATTTTQEEGTETGKTPPTASASTGAGVSSPGRPPQQTQQQQQNQEFAEAFERKYHIRTAAVRGMYVDLRVPFLPGALDAALEDLEQTIARDSAPPVEGGAKNRRRQVDTVSSGVRLASPLRGSGGGTAGGKGRVGQNPHGGRLSFAKWYPWWIRHLPFDPASTGCLLKTVRCAKALHASEIANHNAARQLLDSDKTL</sequence>
<dbReference type="OrthoDB" id="10425519at2759"/>
<feature type="region of interest" description="Disordered" evidence="1">
    <location>
        <begin position="441"/>
        <end position="486"/>
    </location>
</feature>
<feature type="region of interest" description="Disordered" evidence="1">
    <location>
        <begin position="531"/>
        <end position="579"/>
    </location>
</feature>
<feature type="compositionally biased region" description="Basic and acidic residues" evidence="1">
    <location>
        <begin position="146"/>
        <end position="159"/>
    </location>
</feature>
<reference evidence="2 3" key="1">
    <citation type="journal article" date="2010" name="Nature">
        <title>The Ectocarpus genome and the independent evolution of multicellularity in brown algae.</title>
        <authorList>
            <person name="Cock J.M."/>
            <person name="Sterck L."/>
            <person name="Rouze P."/>
            <person name="Scornet D."/>
            <person name="Allen A.E."/>
            <person name="Amoutzias G."/>
            <person name="Anthouard V."/>
            <person name="Artiguenave F."/>
            <person name="Aury J.M."/>
            <person name="Badger J.H."/>
            <person name="Beszteri B."/>
            <person name="Billiau K."/>
            <person name="Bonnet E."/>
            <person name="Bothwell J.H."/>
            <person name="Bowler C."/>
            <person name="Boyen C."/>
            <person name="Brownlee C."/>
            <person name="Carrano C.J."/>
            <person name="Charrier B."/>
            <person name="Cho G.Y."/>
            <person name="Coelho S.M."/>
            <person name="Collen J."/>
            <person name="Corre E."/>
            <person name="Da Silva C."/>
            <person name="Delage L."/>
            <person name="Delaroque N."/>
            <person name="Dittami S.M."/>
            <person name="Doulbeau S."/>
            <person name="Elias M."/>
            <person name="Farnham G."/>
            <person name="Gachon C.M."/>
            <person name="Gschloessl B."/>
            <person name="Heesch S."/>
            <person name="Jabbari K."/>
            <person name="Jubin C."/>
            <person name="Kawai H."/>
            <person name="Kimura K."/>
            <person name="Kloareg B."/>
            <person name="Kupper F.C."/>
            <person name="Lang D."/>
            <person name="Le Bail A."/>
            <person name="Leblanc C."/>
            <person name="Lerouge P."/>
            <person name="Lohr M."/>
            <person name="Lopez P.J."/>
            <person name="Martens C."/>
            <person name="Maumus F."/>
            <person name="Michel G."/>
            <person name="Miranda-Saavedra D."/>
            <person name="Morales J."/>
            <person name="Moreau H."/>
            <person name="Motomura T."/>
            <person name="Nagasato C."/>
            <person name="Napoli C.A."/>
            <person name="Nelson D.R."/>
            <person name="Nyvall-Collen P."/>
            <person name="Peters A.F."/>
            <person name="Pommier C."/>
            <person name="Potin P."/>
            <person name="Poulain J."/>
            <person name="Quesneville H."/>
            <person name="Read B."/>
            <person name="Rensing S.A."/>
            <person name="Ritter A."/>
            <person name="Rousvoal S."/>
            <person name="Samanta M."/>
            <person name="Samson G."/>
            <person name="Schroeder D.C."/>
            <person name="Segurens B."/>
            <person name="Strittmatter M."/>
            <person name="Tonon T."/>
            <person name="Tregear J.W."/>
            <person name="Valentin K."/>
            <person name="von Dassow P."/>
            <person name="Yamagishi T."/>
            <person name="Van de Peer Y."/>
            <person name="Wincker P."/>
        </authorList>
    </citation>
    <scope>NUCLEOTIDE SEQUENCE [LARGE SCALE GENOMIC DNA]</scope>
    <source>
        <strain evidence="3">Ec32 / CCAP1310/4</strain>
    </source>
</reference>
<feature type="compositionally biased region" description="Gly residues" evidence="1">
    <location>
        <begin position="207"/>
        <end position="218"/>
    </location>
</feature>
<evidence type="ECO:0000313" key="2">
    <source>
        <dbReference type="EMBL" id="CBJ34038.1"/>
    </source>
</evidence>
<evidence type="ECO:0000313" key="3">
    <source>
        <dbReference type="Proteomes" id="UP000002630"/>
    </source>
</evidence>
<gene>
    <name evidence="2" type="ORF">Esi_0889_0002</name>
</gene>
<feature type="compositionally biased region" description="Gly residues" evidence="1">
    <location>
        <begin position="563"/>
        <end position="574"/>
    </location>
</feature>
<feature type="compositionally biased region" description="Basic residues" evidence="1">
    <location>
        <begin position="88"/>
        <end position="102"/>
    </location>
</feature>
<evidence type="ECO:0000256" key="1">
    <source>
        <dbReference type="SAM" id="MobiDB-lite"/>
    </source>
</evidence>
<feature type="region of interest" description="Disordered" evidence="1">
    <location>
        <begin position="69"/>
        <end position="102"/>
    </location>
</feature>
<feature type="region of interest" description="Disordered" evidence="1">
    <location>
        <begin position="199"/>
        <end position="266"/>
    </location>
</feature>
<dbReference type="AlphaFoldDB" id="D7G8E4"/>
<dbReference type="EMBL" id="FN649760">
    <property type="protein sequence ID" value="CBJ34038.1"/>
    <property type="molecule type" value="Genomic_DNA"/>
</dbReference>
<name>D7G8E4_ECTSI</name>
<protein>
    <submittedName>
        <fullName evidence="2">Uncharacterized protein</fullName>
    </submittedName>
</protein>
<proteinExistence type="predicted"/>
<keyword evidence="3" id="KW-1185">Reference proteome</keyword>
<dbReference type="InParanoid" id="D7G8E4"/>